<gene>
    <name evidence="2" type="ORF">Sangu_2842300</name>
</gene>
<feature type="region of interest" description="Disordered" evidence="1">
    <location>
        <begin position="1"/>
        <end position="29"/>
    </location>
</feature>
<protein>
    <submittedName>
        <fullName evidence="2">Uncharacterized protein</fullName>
    </submittedName>
</protein>
<dbReference type="EMBL" id="JACGWK010001671">
    <property type="protein sequence ID" value="KAL0284174.1"/>
    <property type="molecule type" value="Genomic_DNA"/>
</dbReference>
<reference evidence="2" key="2">
    <citation type="journal article" date="2024" name="Plant">
        <title>Genomic evolution and insights into agronomic trait innovations of Sesamum species.</title>
        <authorList>
            <person name="Miao H."/>
            <person name="Wang L."/>
            <person name="Qu L."/>
            <person name="Liu H."/>
            <person name="Sun Y."/>
            <person name="Le M."/>
            <person name="Wang Q."/>
            <person name="Wei S."/>
            <person name="Zheng Y."/>
            <person name="Lin W."/>
            <person name="Duan Y."/>
            <person name="Cao H."/>
            <person name="Xiong S."/>
            <person name="Wang X."/>
            <person name="Wei L."/>
            <person name="Li C."/>
            <person name="Ma Q."/>
            <person name="Ju M."/>
            <person name="Zhao R."/>
            <person name="Li G."/>
            <person name="Mu C."/>
            <person name="Tian Q."/>
            <person name="Mei H."/>
            <person name="Zhang T."/>
            <person name="Gao T."/>
            <person name="Zhang H."/>
        </authorList>
    </citation>
    <scope>NUCLEOTIDE SEQUENCE</scope>
    <source>
        <strain evidence="2">G01</strain>
    </source>
</reference>
<name>A0AAW2IP39_9LAMI</name>
<dbReference type="AlphaFoldDB" id="A0AAW2IP39"/>
<organism evidence="2">
    <name type="scientific">Sesamum angustifolium</name>
    <dbReference type="NCBI Taxonomy" id="2727405"/>
    <lineage>
        <taxon>Eukaryota</taxon>
        <taxon>Viridiplantae</taxon>
        <taxon>Streptophyta</taxon>
        <taxon>Embryophyta</taxon>
        <taxon>Tracheophyta</taxon>
        <taxon>Spermatophyta</taxon>
        <taxon>Magnoliopsida</taxon>
        <taxon>eudicotyledons</taxon>
        <taxon>Gunneridae</taxon>
        <taxon>Pentapetalae</taxon>
        <taxon>asterids</taxon>
        <taxon>lamiids</taxon>
        <taxon>Lamiales</taxon>
        <taxon>Pedaliaceae</taxon>
        <taxon>Sesamum</taxon>
    </lineage>
</organism>
<sequence length="171" mass="18862">MAHPNDLTFSLPDSSPKIGKQQLPSRNWSFTRCPSAPTLGKDPAHARKASASGFLRKLLSYLGKSRPRQKQVVLTRMPLERMTHIGGARRMGIGGGGIVASRHSSSKWAWQVVESTEYYSKRDSSKGSKPVTADADGTEWRVGTNRKARERFSTSILAETGKIKGMEESFL</sequence>
<evidence type="ECO:0000313" key="2">
    <source>
        <dbReference type="EMBL" id="KAL0284174.1"/>
    </source>
</evidence>
<proteinExistence type="predicted"/>
<reference evidence="2" key="1">
    <citation type="submission" date="2020-06" db="EMBL/GenBank/DDBJ databases">
        <authorList>
            <person name="Li T."/>
            <person name="Hu X."/>
            <person name="Zhang T."/>
            <person name="Song X."/>
            <person name="Zhang H."/>
            <person name="Dai N."/>
            <person name="Sheng W."/>
            <person name="Hou X."/>
            <person name="Wei L."/>
        </authorList>
    </citation>
    <scope>NUCLEOTIDE SEQUENCE</scope>
    <source>
        <strain evidence="2">G01</strain>
        <tissue evidence="2">Leaf</tissue>
    </source>
</reference>
<comment type="caution">
    <text evidence="2">The sequence shown here is derived from an EMBL/GenBank/DDBJ whole genome shotgun (WGS) entry which is preliminary data.</text>
</comment>
<evidence type="ECO:0000256" key="1">
    <source>
        <dbReference type="SAM" id="MobiDB-lite"/>
    </source>
</evidence>
<accession>A0AAW2IP39</accession>